<dbReference type="InterPro" id="IPR012336">
    <property type="entry name" value="Thioredoxin-like_fold"/>
</dbReference>
<feature type="compositionally biased region" description="Acidic residues" evidence="1">
    <location>
        <begin position="169"/>
        <end position="178"/>
    </location>
</feature>
<evidence type="ECO:0000256" key="1">
    <source>
        <dbReference type="SAM" id="MobiDB-lite"/>
    </source>
</evidence>
<dbReference type="InterPro" id="IPR036249">
    <property type="entry name" value="Thioredoxin-like_sf"/>
</dbReference>
<accession>B8FBU7</accession>
<organism evidence="4 5">
    <name type="scientific">Desulfatibacillum aliphaticivorans</name>
    <dbReference type="NCBI Taxonomy" id="218208"/>
    <lineage>
        <taxon>Bacteria</taxon>
        <taxon>Pseudomonadati</taxon>
        <taxon>Thermodesulfobacteriota</taxon>
        <taxon>Desulfobacteria</taxon>
        <taxon>Desulfobacterales</taxon>
        <taxon>Desulfatibacillaceae</taxon>
        <taxon>Desulfatibacillum</taxon>
    </lineage>
</organism>
<dbReference type="Gene3D" id="3.40.30.10">
    <property type="entry name" value="Glutaredoxin"/>
    <property type="match status" value="1"/>
</dbReference>
<dbReference type="HOGENOM" id="CLU_923544_0_0_7"/>
<evidence type="ECO:0000256" key="2">
    <source>
        <dbReference type="SAM" id="SignalP"/>
    </source>
</evidence>
<dbReference type="SUPFAM" id="SSF52833">
    <property type="entry name" value="Thioredoxin-like"/>
    <property type="match status" value="1"/>
</dbReference>
<dbReference type="KEGG" id="dal:Dalk_3464"/>
<feature type="compositionally biased region" description="Basic and acidic residues" evidence="1">
    <location>
        <begin position="44"/>
        <end position="54"/>
    </location>
</feature>
<reference evidence="4 5" key="1">
    <citation type="journal article" date="2012" name="Environ. Microbiol.">
        <title>The genome sequence of Desulfatibacillum alkenivorans AK-01: a blueprint for anaerobic alkane oxidation.</title>
        <authorList>
            <person name="Callaghan A.V."/>
            <person name="Morris B.E."/>
            <person name="Pereira I.A."/>
            <person name="McInerney M.J."/>
            <person name="Austin R.N."/>
            <person name="Groves J.T."/>
            <person name="Kukor J.J."/>
            <person name="Suflita J.M."/>
            <person name="Young L.Y."/>
            <person name="Zylstra G.J."/>
            <person name="Wawrik B."/>
        </authorList>
    </citation>
    <scope>NUCLEOTIDE SEQUENCE [LARGE SCALE GENOMIC DNA]</scope>
    <source>
        <strain evidence="4 5">AK-01</strain>
    </source>
</reference>
<dbReference type="PROSITE" id="PS51352">
    <property type="entry name" value="THIOREDOXIN_2"/>
    <property type="match status" value="1"/>
</dbReference>
<dbReference type="AlphaFoldDB" id="B8FBU7"/>
<dbReference type="Pfam" id="PF13098">
    <property type="entry name" value="Thioredoxin_2"/>
    <property type="match status" value="1"/>
</dbReference>
<proteinExistence type="predicted"/>
<feature type="domain" description="Thioredoxin" evidence="3">
    <location>
        <begin position="142"/>
        <end position="284"/>
    </location>
</feature>
<dbReference type="Proteomes" id="UP000000739">
    <property type="component" value="Chromosome"/>
</dbReference>
<feature type="compositionally biased region" description="Acidic residues" evidence="1">
    <location>
        <begin position="119"/>
        <end position="131"/>
    </location>
</feature>
<evidence type="ECO:0000313" key="4">
    <source>
        <dbReference type="EMBL" id="ACL05152.1"/>
    </source>
</evidence>
<dbReference type="EMBL" id="CP001322">
    <property type="protein sequence ID" value="ACL05152.1"/>
    <property type="molecule type" value="Genomic_DNA"/>
</dbReference>
<keyword evidence="2" id="KW-0732">Signal</keyword>
<feature type="chain" id="PRO_5002868933" description="Thioredoxin domain-containing protein" evidence="2">
    <location>
        <begin position="22"/>
        <end position="301"/>
    </location>
</feature>
<feature type="compositionally biased region" description="Basic and acidic residues" evidence="1">
    <location>
        <begin position="94"/>
        <end position="118"/>
    </location>
</feature>
<evidence type="ECO:0000259" key="3">
    <source>
        <dbReference type="PROSITE" id="PS51352"/>
    </source>
</evidence>
<dbReference type="eggNOG" id="COG2143">
    <property type="taxonomic scope" value="Bacteria"/>
</dbReference>
<protein>
    <recommendedName>
        <fullName evidence="3">Thioredoxin domain-containing protein</fullName>
    </recommendedName>
</protein>
<sequence length="301" mass="32959">MKPVKIAILALALCLTIVASGWCEPSINWISLKEAQSSLKNSRKTADESAKGGDESSEAVDENAKDESEIAKVEDNDAKDEEVSSEEVVASAKGGDESSKAADENAKDENEIAKVEDNDAKDEEVSSEEVDESAKGDDESSEAVGKNAKDENEIAKVEGADAKDKDVSSEEADESGEVADDGDKIVYLYFYTDWCTYCKQMESNTFKNPEVIKYLNDNFLPVRLNPEKSAEARKTALNFYVRSFPSSAFSTDGVAPIDTKHGLTVVPGAMPPEMFLTILEYLKTRSYEKMALHEFVNSKNK</sequence>
<feature type="compositionally biased region" description="Basic and acidic residues" evidence="1">
    <location>
        <begin position="62"/>
        <end position="76"/>
    </location>
</feature>
<dbReference type="RefSeq" id="WP_015948209.1">
    <property type="nucleotide sequence ID" value="NC_011768.1"/>
</dbReference>
<feature type="region of interest" description="Disordered" evidence="1">
    <location>
        <begin position="38"/>
        <end position="178"/>
    </location>
</feature>
<dbReference type="InterPro" id="IPR013766">
    <property type="entry name" value="Thioredoxin_domain"/>
</dbReference>
<feature type="signal peptide" evidence="2">
    <location>
        <begin position="1"/>
        <end position="21"/>
    </location>
</feature>
<feature type="compositionally biased region" description="Basic and acidic residues" evidence="1">
    <location>
        <begin position="147"/>
        <end position="168"/>
    </location>
</feature>
<evidence type="ECO:0000313" key="5">
    <source>
        <dbReference type="Proteomes" id="UP000000739"/>
    </source>
</evidence>
<keyword evidence="5" id="KW-1185">Reference proteome</keyword>
<gene>
    <name evidence="4" type="ordered locus">Dalk_3464</name>
</gene>
<name>B8FBU7_DESAL</name>